<evidence type="ECO:0000313" key="10">
    <source>
        <dbReference type="Proteomes" id="UP000228952"/>
    </source>
</evidence>
<sequence>MIWNLQHGTVYYHLWYLLLLPAFYLLLPLLSYAKNNWSHRKFTAVAWISLAFGTAHLVWLTLHGGELWFPLRIVDYLGFILVGATFDEEIQNNTIWSYLRKIATVIIFAVSGWIVSVHLGELQELGTVLANLVTALYPVSIFILFIRFRVQATGLVTKIAKLGLGVYILHPLSRTFLTYITPESFLRETHILIQLILGVIFVFSFSAAITYVMRMNKYTRYFVTMAS</sequence>
<dbReference type="EMBL" id="PFQB01000058">
    <property type="protein sequence ID" value="PJA14275.1"/>
    <property type="molecule type" value="Genomic_DNA"/>
</dbReference>
<accession>A0A2M7W220</accession>
<name>A0A2M7W220_9BACT</name>
<comment type="similarity">
    <text evidence="2">Belongs to the acyltransferase 3 family.</text>
</comment>
<protein>
    <recommendedName>
        <fullName evidence="8">Acyltransferase 3 domain-containing protein</fullName>
    </recommendedName>
</protein>
<dbReference type="AlphaFoldDB" id="A0A2M7W220"/>
<feature type="transmembrane region" description="Helical" evidence="7">
    <location>
        <begin position="98"/>
        <end position="116"/>
    </location>
</feature>
<dbReference type="PANTHER" id="PTHR40074:SF2">
    <property type="entry name" value="O-ACETYLTRANSFERASE WECH"/>
    <property type="match status" value="1"/>
</dbReference>
<feature type="transmembrane region" description="Helical" evidence="7">
    <location>
        <begin position="128"/>
        <end position="150"/>
    </location>
</feature>
<evidence type="ECO:0000256" key="2">
    <source>
        <dbReference type="ARBA" id="ARBA00007400"/>
    </source>
</evidence>
<evidence type="ECO:0000256" key="3">
    <source>
        <dbReference type="ARBA" id="ARBA00022475"/>
    </source>
</evidence>
<dbReference type="Proteomes" id="UP000228952">
    <property type="component" value="Unassembled WGS sequence"/>
</dbReference>
<keyword evidence="5 7" id="KW-1133">Transmembrane helix</keyword>
<evidence type="ECO:0000313" key="9">
    <source>
        <dbReference type="EMBL" id="PJA14275.1"/>
    </source>
</evidence>
<dbReference type="PANTHER" id="PTHR40074">
    <property type="entry name" value="O-ACETYLTRANSFERASE WECH"/>
    <property type="match status" value="1"/>
</dbReference>
<organism evidence="9 10">
    <name type="scientific">Candidatus Dojkabacteria bacterium CG_4_10_14_0_2_um_filter_Dojkabacteria_WS6_41_15</name>
    <dbReference type="NCBI Taxonomy" id="2014249"/>
    <lineage>
        <taxon>Bacteria</taxon>
        <taxon>Candidatus Dojkabacteria</taxon>
    </lineage>
</organism>
<feature type="transmembrane region" description="Helical" evidence="7">
    <location>
        <begin position="68"/>
        <end position="86"/>
    </location>
</feature>
<evidence type="ECO:0000256" key="5">
    <source>
        <dbReference type="ARBA" id="ARBA00022989"/>
    </source>
</evidence>
<comment type="subcellular location">
    <subcellularLocation>
        <location evidence="1">Cell membrane</location>
        <topology evidence="1">Multi-pass membrane protein</topology>
    </subcellularLocation>
</comment>
<keyword evidence="6 7" id="KW-0472">Membrane</keyword>
<dbReference type="GO" id="GO:0005886">
    <property type="term" value="C:plasma membrane"/>
    <property type="evidence" value="ECO:0007669"/>
    <property type="project" value="UniProtKB-SubCell"/>
</dbReference>
<reference evidence="10" key="1">
    <citation type="submission" date="2017-09" db="EMBL/GenBank/DDBJ databases">
        <title>Depth-based differentiation of microbial function through sediment-hosted aquifers and enrichment of novel symbionts in the deep terrestrial subsurface.</title>
        <authorList>
            <person name="Probst A.J."/>
            <person name="Ladd B."/>
            <person name="Jarett J.K."/>
            <person name="Geller-Mcgrath D.E."/>
            <person name="Sieber C.M.K."/>
            <person name="Emerson J.B."/>
            <person name="Anantharaman K."/>
            <person name="Thomas B.C."/>
            <person name="Malmstrom R."/>
            <person name="Stieglmeier M."/>
            <person name="Klingl A."/>
            <person name="Woyke T."/>
            <person name="Ryan C.M."/>
            <person name="Banfield J.F."/>
        </authorList>
    </citation>
    <scope>NUCLEOTIDE SEQUENCE [LARGE SCALE GENOMIC DNA]</scope>
</reference>
<evidence type="ECO:0000256" key="6">
    <source>
        <dbReference type="ARBA" id="ARBA00023136"/>
    </source>
</evidence>
<keyword evidence="3" id="KW-1003">Cell membrane</keyword>
<feature type="transmembrane region" description="Helical" evidence="7">
    <location>
        <begin position="42"/>
        <end position="62"/>
    </location>
</feature>
<keyword evidence="4 7" id="KW-0812">Transmembrane</keyword>
<gene>
    <name evidence="9" type="ORF">COX64_02370</name>
</gene>
<feature type="transmembrane region" description="Helical" evidence="7">
    <location>
        <begin position="12"/>
        <end position="30"/>
    </location>
</feature>
<dbReference type="GO" id="GO:0009246">
    <property type="term" value="P:enterobacterial common antigen biosynthetic process"/>
    <property type="evidence" value="ECO:0007669"/>
    <property type="project" value="TreeGrafter"/>
</dbReference>
<dbReference type="Pfam" id="PF01757">
    <property type="entry name" value="Acyl_transf_3"/>
    <property type="match status" value="1"/>
</dbReference>
<dbReference type="GO" id="GO:0016413">
    <property type="term" value="F:O-acetyltransferase activity"/>
    <property type="evidence" value="ECO:0007669"/>
    <property type="project" value="TreeGrafter"/>
</dbReference>
<dbReference type="InterPro" id="IPR002656">
    <property type="entry name" value="Acyl_transf_3_dom"/>
</dbReference>
<evidence type="ECO:0000256" key="4">
    <source>
        <dbReference type="ARBA" id="ARBA00022692"/>
    </source>
</evidence>
<evidence type="ECO:0000259" key="8">
    <source>
        <dbReference type="Pfam" id="PF01757"/>
    </source>
</evidence>
<feature type="transmembrane region" description="Helical" evidence="7">
    <location>
        <begin position="162"/>
        <end position="180"/>
    </location>
</feature>
<comment type="caution">
    <text evidence="9">The sequence shown here is derived from an EMBL/GenBank/DDBJ whole genome shotgun (WGS) entry which is preliminary data.</text>
</comment>
<evidence type="ECO:0000256" key="1">
    <source>
        <dbReference type="ARBA" id="ARBA00004651"/>
    </source>
</evidence>
<proteinExistence type="inferred from homology"/>
<evidence type="ECO:0000256" key="7">
    <source>
        <dbReference type="SAM" id="Phobius"/>
    </source>
</evidence>
<feature type="transmembrane region" description="Helical" evidence="7">
    <location>
        <begin position="192"/>
        <end position="212"/>
    </location>
</feature>
<feature type="domain" description="Acyltransferase 3" evidence="8">
    <location>
        <begin position="3"/>
        <end position="211"/>
    </location>
</feature>